<evidence type="ECO:0000313" key="2">
    <source>
        <dbReference type="Proteomes" id="UP001267003"/>
    </source>
</evidence>
<gene>
    <name evidence="1" type="ORF">RI536_10095</name>
</gene>
<proteinExistence type="predicted"/>
<dbReference type="GeneID" id="49395628"/>
<reference evidence="1" key="1">
    <citation type="submission" date="2023-08" db="EMBL/GenBank/DDBJ databases">
        <authorList>
            <person name="Page C.A."/>
            <person name="Perez-Diaz I.M."/>
        </authorList>
    </citation>
    <scope>NUCLEOTIDE SEQUENCE</scope>
    <source>
        <strain evidence="1">7.8.46</strain>
    </source>
</reference>
<organism evidence="1 2">
    <name type="scientific">Lactiplantibacillus pentosus</name>
    <name type="common">Lactobacillus pentosus</name>
    <dbReference type="NCBI Taxonomy" id="1589"/>
    <lineage>
        <taxon>Bacteria</taxon>
        <taxon>Bacillati</taxon>
        <taxon>Bacillota</taxon>
        <taxon>Bacilli</taxon>
        <taxon>Lactobacillales</taxon>
        <taxon>Lactobacillaceae</taxon>
        <taxon>Lactiplantibacillus</taxon>
    </lineage>
</organism>
<protein>
    <submittedName>
        <fullName evidence="1">Uncharacterized protein</fullName>
    </submittedName>
</protein>
<accession>A0AAW8VY35</accession>
<dbReference type="RefSeq" id="WP_162985047.1">
    <property type="nucleotide sequence ID" value="NZ_BJZC01000161.1"/>
</dbReference>
<dbReference type="EMBL" id="JAVLAQ010000001">
    <property type="protein sequence ID" value="MDT6990442.1"/>
    <property type="molecule type" value="Genomic_DNA"/>
</dbReference>
<sequence>MDNPLPYKEQQDCILHGITRIASIDPQELTPEWLLIQNNMAMAFCLNSWMFNRGLK</sequence>
<evidence type="ECO:0000313" key="1">
    <source>
        <dbReference type="EMBL" id="MDT6990442.1"/>
    </source>
</evidence>
<comment type="caution">
    <text evidence="1">The sequence shown here is derived from an EMBL/GenBank/DDBJ whole genome shotgun (WGS) entry which is preliminary data.</text>
</comment>
<dbReference type="Proteomes" id="UP001267003">
    <property type="component" value="Unassembled WGS sequence"/>
</dbReference>
<name>A0AAW8VY35_LACPE</name>
<dbReference type="AlphaFoldDB" id="A0AAW8VY35"/>